<dbReference type="KEGG" id="ddc:Dd586_2887"/>
<evidence type="ECO:0008006" key="3">
    <source>
        <dbReference type="Google" id="ProtNLM"/>
    </source>
</evidence>
<name>D2BSV9_DICZ5</name>
<evidence type="ECO:0000313" key="2">
    <source>
        <dbReference type="Proteomes" id="UP000001446"/>
    </source>
</evidence>
<evidence type="ECO:0000313" key="1">
    <source>
        <dbReference type="EMBL" id="ACZ77722.1"/>
    </source>
</evidence>
<sequence>MITTPLLNHYQAWLDDFTRANLAHGLCQPDIKRWHTLAMTTCRPLNGLPSSLVIPHFLLSVTQTPVTDNPTEQTQITKYADYPLLPGVLLSECARLGLLSLAKQLKSAFWLNTAFGMRESLTLLCWCELVKNSDASGWCIPCLQPEGVQQWLCDSQEKHPGLSRLTGAYLHAIRPY</sequence>
<dbReference type="HOGENOM" id="CLU_097466_0_0_6"/>
<keyword evidence="2" id="KW-1185">Reference proteome</keyword>
<dbReference type="OrthoDB" id="6422160at2"/>
<proteinExistence type="predicted"/>
<dbReference type="Proteomes" id="UP000001446">
    <property type="component" value="Chromosome"/>
</dbReference>
<dbReference type="STRING" id="590409.Dd586_2887"/>
<accession>D2BSV9</accession>
<organism evidence="1 2">
    <name type="scientific">Dickeya zeae (strain Ech586)</name>
    <name type="common">Dickeya dadantii (strain Ech586)</name>
    <dbReference type="NCBI Taxonomy" id="590409"/>
    <lineage>
        <taxon>Bacteria</taxon>
        <taxon>Pseudomonadati</taxon>
        <taxon>Pseudomonadota</taxon>
        <taxon>Gammaproteobacteria</taxon>
        <taxon>Enterobacterales</taxon>
        <taxon>Pectobacteriaceae</taxon>
        <taxon>Dickeya</taxon>
        <taxon>Dickeya parazeae</taxon>
    </lineage>
</organism>
<dbReference type="RefSeq" id="WP_012885531.1">
    <property type="nucleotide sequence ID" value="NC_013592.1"/>
</dbReference>
<reference evidence="1" key="1">
    <citation type="submission" date="2009-12" db="EMBL/GenBank/DDBJ databases">
        <title>Complete sequence of Dickeya dadantii Ech586.</title>
        <authorList>
            <consortium name="US DOE Joint Genome Institute"/>
            <person name="Lucas S."/>
            <person name="Copeland A."/>
            <person name="Lapidus A."/>
            <person name="Glavina del Rio T."/>
            <person name="Tice H."/>
            <person name="Bruce D."/>
            <person name="Goodwin L."/>
            <person name="Pitluck S."/>
            <person name="Munk A.C."/>
            <person name="Brettin T."/>
            <person name="Detter J.C."/>
            <person name="Han C."/>
            <person name="Tapia R."/>
            <person name="Larimer F."/>
            <person name="Land M."/>
            <person name="Hauser L."/>
            <person name="Kyrpides N."/>
            <person name="Mikhailova N."/>
            <person name="Balakrishnan V."/>
            <person name="Glasner J."/>
            <person name="Perna N.T."/>
        </authorList>
    </citation>
    <scope>NUCLEOTIDE SEQUENCE [LARGE SCALE GENOMIC DNA]</scope>
    <source>
        <strain evidence="1">Ech586</strain>
    </source>
</reference>
<dbReference type="AlphaFoldDB" id="D2BSV9"/>
<protein>
    <recommendedName>
        <fullName evidence="3">Secretoglobin family protein</fullName>
    </recommendedName>
</protein>
<dbReference type="EMBL" id="CP001836">
    <property type="protein sequence ID" value="ACZ77722.1"/>
    <property type="molecule type" value="Genomic_DNA"/>
</dbReference>
<gene>
    <name evidence="1" type="ordered locus">Dd586_2887</name>
</gene>